<dbReference type="Gene3D" id="3.40.640.10">
    <property type="entry name" value="Type I PLP-dependent aspartate aminotransferase-like (Major domain)"/>
    <property type="match status" value="1"/>
</dbReference>
<dbReference type="PANTHER" id="PTHR11808:SF80">
    <property type="entry name" value="CYSTATHIONINE GAMMA-LYASE"/>
    <property type="match status" value="1"/>
</dbReference>
<evidence type="ECO:0000256" key="3">
    <source>
        <dbReference type="PIRSR" id="PIRSR001434-2"/>
    </source>
</evidence>
<dbReference type="PANTHER" id="PTHR11808">
    <property type="entry name" value="TRANS-SULFURATION ENZYME FAMILY MEMBER"/>
    <property type="match status" value="1"/>
</dbReference>
<dbReference type="InterPro" id="IPR015421">
    <property type="entry name" value="PyrdxlP-dep_Trfase_major"/>
</dbReference>
<proteinExistence type="inferred from homology"/>
<keyword evidence="2 3" id="KW-0663">Pyridoxal phosphate</keyword>
<dbReference type="Gene3D" id="3.90.1150.10">
    <property type="entry name" value="Aspartate Aminotransferase, domain 1"/>
    <property type="match status" value="1"/>
</dbReference>
<gene>
    <name evidence="5" type="ORF">HYW89_00960</name>
</gene>
<dbReference type="Pfam" id="PF01053">
    <property type="entry name" value="Cys_Met_Meta_PP"/>
    <property type="match status" value="1"/>
</dbReference>
<dbReference type="Proteomes" id="UP000595618">
    <property type="component" value="Chromosome"/>
</dbReference>
<evidence type="ECO:0000256" key="2">
    <source>
        <dbReference type="ARBA" id="ARBA00022898"/>
    </source>
</evidence>
<organism evidence="5 6">
    <name type="scientific">Candidatus Sungiibacteriota bacterium</name>
    <dbReference type="NCBI Taxonomy" id="2750080"/>
    <lineage>
        <taxon>Bacteria</taxon>
        <taxon>Candidatus Sungiibacteriota</taxon>
    </lineage>
</organism>
<dbReference type="GO" id="GO:0030170">
    <property type="term" value="F:pyridoxal phosphate binding"/>
    <property type="evidence" value="ECO:0007669"/>
    <property type="project" value="InterPro"/>
</dbReference>
<comment type="cofactor">
    <cofactor evidence="1 4">
        <name>pyridoxal 5'-phosphate</name>
        <dbReference type="ChEBI" id="CHEBI:597326"/>
    </cofactor>
</comment>
<evidence type="ECO:0000256" key="1">
    <source>
        <dbReference type="ARBA" id="ARBA00001933"/>
    </source>
</evidence>
<dbReference type="GO" id="GO:0016846">
    <property type="term" value="F:carbon-sulfur lyase activity"/>
    <property type="evidence" value="ECO:0007669"/>
    <property type="project" value="TreeGrafter"/>
</dbReference>
<protein>
    <submittedName>
        <fullName evidence="5">PLP-dependent transferase</fullName>
    </submittedName>
</protein>
<sequence length="411" mass="46311">MNLEKARKRATHQPPEWTNTFWFKGLKEFEDTQKGKPQLPNYTRVPHSHPDNAELERALTQLEDGSHTLVFSSGMAAITTTLDALLRPGDSLIAAEPCYTSTYHKLEQLKKIGIDVRYLNLHKLGAYSDRQLLTAVEALTDKTTKIFIGETPANPQVPVIFLAPLVFLAQKLGIILAIDNTFASPYNQRPLEWGCDISFESLTKYFDRGLFLGGSTSWREEIIQPKLRRWKEFRGLTFDMLIGSYYMTCGGTFSPPLAKRALANMETLEKEVRKQNLNALALAHLLEDMGFTTHYPGLISHPQNLISYFQMKMRDGTNGFGCVVSFDIGSLEAAFRFSEDMAKEIALAVSLGSANTTFQHPAVMTHSTIPRKKRLEMGITDGLIRVSCGIEDTDWILSLFEKKLKSFCCIR</sequence>
<evidence type="ECO:0000313" key="6">
    <source>
        <dbReference type="Proteomes" id="UP000595618"/>
    </source>
</evidence>
<reference evidence="5 6" key="1">
    <citation type="submission" date="2020-07" db="EMBL/GenBank/DDBJ databases">
        <title>Huge and variable diversity of episymbiotic CPR bacteria and DPANN archaea in groundwater ecosystems.</title>
        <authorList>
            <person name="He C.Y."/>
            <person name="Keren R."/>
            <person name="Whittaker M."/>
            <person name="Farag I.F."/>
            <person name="Doudna J."/>
            <person name="Cate J.H.D."/>
            <person name="Banfield J.F."/>
        </authorList>
    </citation>
    <scope>NUCLEOTIDE SEQUENCE [LARGE SCALE GENOMIC DNA]</scope>
    <source>
        <strain evidence="5">NC_groundwater_541_Ag_S-0.1um_46_50</strain>
    </source>
</reference>
<dbReference type="EMBL" id="CP066690">
    <property type="protein sequence ID" value="QQG45495.1"/>
    <property type="molecule type" value="Genomic_DNA"/>
</dbReference>
<evidence type="ECO:0000313" key="5">
    <source>
        <dbReference type="EMBL" id="QQG45495.1"/>
    </source>
</evidence>
<dbReference type="InterPro" id="IPR015422">
    <property type="entry name" value="PyrdxlP-dep_Trfase_small"/>
</dbReference>
<dbReference type="PIRSF" id="PIRSF001434">
    <property type="entry name" value="CGS"/>
    <property type="match status" value="1"/>
</dbReference>
<dbReference type="SUPFAM" id="SSF53383">
    <property type="entry name" value="PLP-dependent transferases"/>
    <property type="match status" value="1"/>
</dbReference>
<dbReference type="InterPro" id="IPR015424">
    <property type="entry name" value="PyrdxlP-dep_Trfase"/>
</dbReference>
<name>A0A7T5RKQ0_9BACT</name>
<dbReference type="GO" id="GO:0016740">
    <property type="term" value="F:transferase activity"/>
    <property type="evidence" value="ECO:0007669"/>
    <property type="project" value="UniProtKB-KW"/>
</dbReference>
<dbReference type="AlphaFoldDB" id="A0A7T5RKQ0"/>
<keyword evidence="5" id="KW-0808">Transferase</keyword>
<accession>A0A7T5RKQ0</accession>
<dbReference type="InterPro" id="IPR000277">
    <property type="entry name" value="Cys/Met-Metab_PyrdxlP-dep_enz"/>
</dbReference>
<dbReference type="GO" id="GO:0019346">
    <property type="term" value="P:transsulfuration"/>
    <property type="evidence" value="ECO:0007669"/>
    <property type="project" value="InterPro"/>
</dbReference>
<evidence type="ECO:0000256" key="4">
    <source>
        <dbReference type="RuleBase" id="RU362118"/>
    </source>
</evidence>
<feature type="modified residue" description="N6-(pyridoxal phosphate)lysine" evidence="3">
    <location>
        <position position="204"/>
    </location>
</feature>
<comment type="similarity">
    <text evidence="4">Belongs to the trans-sulfuration enzymes family.</text>
</comment>
<dbReference type="GO" id="GO:0005737">
    <property type="term" value="C:cytoplasm"/>
    <property type="evidence" value="ECO:0007669"/>
    <property type="project" value="TreeGrafter"/>
</dbReference>